<dbReference type="EMBL" id="WHWC01000012">
    <property type="protein sequence ID" value="KAG8372749.1"/>
    <property type="molecule type" value="Genomic_DNA"/>
</dbReference>
<dbReference type="SUPFAM" id="SSF48403">
    <property type="entry name" value="Ankyrin repeat"/>
    <property type="match status" value="1"/>
</dbReference>
<evidence type="ECO:0000256" key="4">
    <source>
        <dbReference type="PROSITE-ProRule" id="PRU00023"/>
    </source>
</evidence>
<evidence type="ECO:0000313" key="8">
    <source>
        <dbReference type="Proteomes" id="UP000826271"/>
    </source>
</evidence>
<comment type="subcellular location">
    <subcellularLocation>
        <location evidence="1">Endomembrane system</location>
    </subcellularLocation>
</comment>
<feature type="domain" description="Ankyrin repeat" evidence="6">
    <location>
        <begin position="186"/>
        <end position="623"/>
    </location>
</feature>
<feature type="compositionally biased region" description="Basic and acidic residues" evidence="5">
    <location>
        <begin position="440"/>
        <end position="458"/>
    </location>
</feature>
<keyword evidence="4" id="KW-0040">ANK repeat</keyword>
<evidence type="ECO:0000313" key="7">
    <source>
        <dbReference type="EMBL" id="KAG8372749.1"/>
    </source>
</evidence>
<evidence type="ECO:0000256" key="1">
    <source>
        <dbReference type="ARBA" id="ARBA00004308"/>
    </source>
</evidence>
<evidence type="ECO:0000256" key="3">
    <source>
        <dbReference type="ARBA" id="ARBA00023136"/>
    </source>
</evidence>
<name>A0AAV6WPZ5_9LAMI</name>
<dbReference type="PROSITE" id="PS50297">
    <property type="entry name" value="ANK_REP_REGION"/>
    <property type="match status" value="1"/>
</dbReference>
<dbReference type="Pfam" id="PF11904">
    <property type="entry name" value="ANKRD13_C"/>
    <property type="match status" value="1"/>
</dbReference>
<keyword evidence="3" id="KW-0472">Membrane</keyword>
<feature type="compositionally biased region" description="Basic and acidic residues" evidence="5">
    <location>
        <begin position="418"/>
        <end position="430"/>
    </location>
</feature>
<proteinExistence type="predicted"/>
<dbReference type="PANTHER" id="PTHR12447:SF35">
    <property type="entry name" value="ANKYRIN REPEAT FAMILY PROTEIN"/>
    <property type="match status" value="1"/>
</dbReference>
<evidence type="ECO:0000256" key="5">
    <source>
        <dbReference type="SAM" id="MobiDB-lite"/>
    </source>
</evidence>
<dbReference type="InterPro" id="IPR002110">
    <property type="entry name" value="Ankyrin_rpt"/>
</dbReference>
<dbReference type="GO" id="GO:0005737">
    <property type="term" value="C:cytoplasm"/>
    <property type="evidence" value="ECO:0007669"/>
    <property type="project" value="TreeGrafter"/>
</dbReference>
<dbReference type="PROSITE" id="PS50088">
    <property type="entry name" value="ANK_REPEAT"/>
    <property type="match status" value="1"/>
</dbReference>
<feature type="compositionally biased region" description="Acidic residues" evidence="5">
    <location>
        <begin position="326"/>
        <end position="335"/>
    </location>
</feature>
<dbReference type="GO" id="GO:0012505">
    <property type="term" value="C:endomembrane system"/>
    <property type="evidence" value="ECO:0007669"/>
    <property type="project" value="UniProtKB-SubCell"/>
</dbReference>
<dbReference type="Gene3D" id="1.25.40.20">
    <property type="entry name" value="Ankyrin repeat-containing domain"/>
    <property type="match status" value="1"/>
</dbReference>
<dbReference type="InterPro" id="IPR055285">
    <property type="entry name" value="ANKRD13_C"/>
</dbReference>
<keyword evidence="8" id="KW-1185">Reference proteome</keyword>
<evidence type="ECO:0000259" key="6">
    <source>
        <dbReference type="Pfam" id="PF11904"/>
    </source>
</evidence>
<accession>A0AAV6WPZ5</accession>
<protein>
    <recommendedName>
        <fullName evidence="6">Ankyrin repeat domain-containing protein</fullName>
    </recommendedName>
</protein>
<dbReference type="AlphaFoldDB" id="A0AAV6WPZ5"/>
<dbReference type="InterPro" id="IPR021832">
    <property type="entry name" value="ANKRD13"/>
</dbReference>
<reference evidence="7" key="1">
    <citation type="submission" date="2019-10" db="EMBL/GenBank/DDBJ databases">
        <authorList>
            <person name="Zhang R."/>
            <person name="Pan Y."/>
            <person name="Wang J."/>
            <person name="Ma R."/>
            <person name="Yu S."/>
        </authorList>
    </citation>
    <scope>NUCLEOTIDE SEQUENCE</scope>
    <source>
        <strain evidence="7">LA-IB0</strain>
        <tissue evidence="7">Leaf</tissue>
    </source>
</reference>
<dbReference type="SMART" id="SM00248">
    <property type="entry name" value="ANK"/>
    <property type="match status" value="2"/>
</dbReference>
<feature type="region of interest" description="Disordered" evidence="5">
    <location>
        <begin position="398"/>
        <end position="477"/>
    </location>
</feature>
<keyword evidence="2" id="KW-0677">Repeat</keyword>
<feature type="region of interest" description="Disordered" evidence="5">
    <location>
        <begin position="316"/>
        <end position="335"/>
    </location>
</feature>
<feature type="compositionally biased region" description="Basic and acidic residues" evidence="5">
    <location>
        <begin position="468"/>
        <end position="477"/>
    </location>
</feature>
<gene>
    <name evidence="7" type="ORF">BUALT_Bualt12G0099200</name>
</gene>
<dbReference type="PANTHER" id="PTHR12447">
    <property type="entry name" value="ANKYRIN REPEAT DOMAIN-CONTAINING PROTEIN 13"/>
    <property type="match status" value="1"/>
</dbReference>
<feature type="repeat" description="ANK" evidence="4">
    <location>
        <begin position="69"/>
        <end position="101"/>
    </location>
</feature>
<organism evidence="7 8">
    <name type="scientific">Buddleja alternifolia</name>
    <dbReference type="NCBI Taxonomy" id="168488"/>
    <lineage>
        <taxon>Eukaryota</taxon>
        <taxon>Viridiplantae</taxon>
        <taxon>Streptophyta</taxon>
        <taxon>Embryophyta</taxon>
        <taxon>Tracheophyta</taxon>
        <taxon>Spermatophyta</taxon>
        <taxon>Magnoliopsida</taxon>
        <taxon>eudicotyledons</taxon>
        <taxon>Gunneridae</taxon>
        <taxon>Pentapetalae</taxon>
        <taxon>asterids</taxon>
        <taxon>lamiids</taxon>
        <taxon>Lamiales</taxon>
        <taxon>Scrophulariaceae</taxon>
        <taxon>Buddlejeae</taxon>
        <taxon>Buddleja</taxon>
    </lineage>
</organism>
<feature type="region of interest" description="Disordered" evidence="5">
    <location>
        <begin position="558"/>
        <end position="581"/>
    </location>
</feature>
<evidence type="ECO:0000256" key="2">
    <source>
        <dbReference type="ARBA" id="ARBA00022737"/>
    </source>
</evidence>
<dbReference type="Proteomes" id="UP000826271">
    <property type="component" value="Unassembled WGS sequence"/>
</dbReference>
<dbReference type="InterPro" id="IPR036770">
    <property type="entry name" value="Ankyrin_rpt-contain_sf"/>
</dbReference>
<comment type="caution">
    <text evidence="7">The sequence shown here is derived from an EMBL/GenBank/DDBJ whole genome shotgun (WGS) entry which is preliminary data.</text>
</comment>
<dbReference type="Pfam" id="PF12796">
    <property type="entry name" value="Ank_2"/>
    <property type="match status" value="1"/>
</dbReference>
<dbReference type="FunFam" id="1.25.40.20:FF:000331">
    <property type="entry name" value="Ankyrin repeat family protein"/>
    <property type="match status" value="1"/>
</dbReference>
<feature type="compositionally biased region" description="Basic and acidic residues" evidence="5">
    <location>
        <begin position="398"/>
        <end position="409"/>
    </location>
</feature>
<sequence length="647" mass="72973">MAAVDVSKYAHSPVHKAIILKDYAGLRRIIAGLPRLCDPSEIHTESVSLAEEAKADAIAATIDRRDVPNRETPLHLAVKSGDETATEMLMLAGADWSLQNEQGWSALQEAICNKEEGIAKIIVRHYQPLAWAKWCRRLPRLIATMRRMRDFYMEITFHFESSVIPFISRIAPSDTYKIWKRGANLRADMTLSGFDGFRIQRSDQSVLFLGDGSEDGKVPKGSLCMVTHKDREVMNALDGAGAPATEAEVQQEVNAMSQTNIFRPGIDVTEAVLLPQTTWRRNEKTEMVGLWKAKVYDMHNVVVSIKSRRVPGAMTDDELFSSSNENETESELDDILTEEERKQLEVALKMDSSESINENGDDIIAHRHSCYEQRDIPIEDINGENKLEKKGWFNGWRRRENKQEGDKKTAPPRSSLCVEEKVSDLLEDRPSTSQNKAGRHSMEVVVKRDEHRRGKDAKASTSTNAESGSRRKDVSKENEYKKGLRPILWLSPDFPLRTDELLPLLDILANKVKAIRRLRELLTTKLPKGTFPVKVAIPVVPTIRVIVTFTKFEELQPLDEFSTPPSSPTAAGRESPTVVTQPSTSSWFQWIKSPYQRTTSSNGASTSRIDNIQDPFAIPAEYTWITAEAKKKKMQEKSKSKKAKSQK</sequence>